<dbReference type="InterPro" id="IPR020556">
    <property type="entry name" value="Amidase_CS"/>
</dbReference>
<dbReference type="Proteomes" id="UP001054854">
    <property type="component" value="Unassembled WGS sequence"/>
</dbReference>
<protein>
    <submittedName>
        <fullName evidence="2">Amidohydrolase</fullName>
    </submittedName>
</protein>
<dbReference type="InterPro" id="IPR023631">
    <property type="entry name" value="Amidase_dom"/>
</dbReference>
<dbReference type="InterPro" id="IPR036928">
    <property type="entry name" value="AS_sf"/>
</dbReference>
<dbReference type="PANTHER" id="PTHR11895:SF176">
    <property type="entry name" value="AMIDASE AMID-RELATED"/>
    <property type="match status" value="1"/>
</dbReference>
<reference evidence="2" key="1">
    <citation type="submission" date="2024-05" db="EMBL/GenBank/DDBJ databases">
        <title>Whole genome shotgun sequence of Streptomyces hygroscopicus NBRC 113678.</title>
        <authorList>
            <person name="Komaki H."/>
            <person name="Tamura T."/>
        </authorList>
    </citation>
    <scope>NUCLEOTIDE SEQUENCE</scope>
    <source>
        <strain evidence="2">N11-34</strain>
    </source>
</reference>
<dbReference type="EMBL" id="BNEK01000002">
    <property type="protein sequence ID" value="GHJ26782.1"/>
    <property type="molecule type" value="Genomic_DNA"/>
</dbReference>
<sequence length="450" mass="46274">MSSSPQTRLSPPPGGGYFARVDVAALAAELRAGRVSPRDLVETALSEATRRQPALNAFVTLDQTGAPAAADQAARELAAGVDRGPLHGVPVAIKDMIDVRGLPTTAGSRHFAGHIARQDAECVRRLREAGAIVIGKTTTHEFANGPTGDRAATGPTHNPYAPGHMAGGSSSGSAAAVAAGIVPLALGTDTGGSVRIPAACCGVVGLRPTHGAVTTEGVVPLAPSLDTVGPLARTAADCRLLWTAMAPGPRPPSAPPRIGWLPPDSLHPTAPAIARAARDLAGGLVTGNVFAPELKELRAAYRAIQGSEAYALHAERLATAPELYGEEVRERLRAGGEVPGREYARALEIRDRARERVTGLLHHHDVLALPTIPLAPPALDSRADQIGGEPVDVHAALLALTSPWSVLGLPAVSVPAGLVDGLPAGLQLIGPPGSEHHLLTVAERLQNTNP</sequence>
<evidence type="ECO:0000313" key="3">
    <source>
        <dbReference type="Proteomes" id="UP001054854"/>
    </source>
</evidence>
<dbReference type="InterPro" id="IPR000120">
    <property type="entry name" value="Amidase"/>
</dbReference>
<proteinExistence type="predicted"/>
<dbReference type="RefSeq" id="WP_236256167.1">
    <property type="nucleotide sequence ID" value="NZ_BNEK01000002.1"/>
</dbReference>
<gene>
    <name evidence="2" type="ORF">TPA0910_12150</name>
</gene>
<feature type="domain" description="Amidase" evidence="1">
    <location>
        <begin position="39"/>
        <end position="439"/>
    </location>
</feature>
<evidence type="ECO:0000259" key="1">
    <source>
        <dbReference type="Pfam" id="PF01425"/>
    </source>
</evidence>
<evidence type="ECO:0000313" key="2">
    <source>
        <dbReference type="EMBL" id="GHJ26782.1"/>
    </source>
</evidence>
<dbReference type="SUPFAM" id="SSF75304">
    <property type="entry name" value="Amidase signature (AS) enzymes"/>
    <property type="match status" value="1"/>
</dbReference>
<dbReference type="PANTHER" id="PTHR11895">
    <property type="entry name" value="TRANSAMIDASE"/>
    <property type="match status" value="1"/>
</dbReference>
<dbReference type="Gene3D" id="3.90.1300.10">
    <property type="entry name" value="Amidase signature (AS) domain"/>
    <property type="match status" value="1"/>
</dbReference>
<comment type="caution">
    <text evidence="2">The sequence shown here is derived from an EMBL/GenBank/DDBJ whole genome shotgun (WGS) entry which is preliminary data.</text>
</comment>
<dbReference type="PROSITE" id="PS00571">
    <property type="entry name" value="AMIDASES"/>
    <property type="match status" value="1"/>
</dbReference>
<organism evidence="2 3">
    <name type="scientific">Streptomyces hygroscopicus</name>
    <dbReference type="NCBI Taxonomy" id="1912"/>
    <lineage>
        <taxon>Bacteria</taxon>
        <taxon>Bacillati</taxon>
        <taxon>Actinomycetota</taxon>
        <taxon>Actinomycetes</taxon>
        <taxon>Kitasatosporales</taxon>
        <taxon>Streptomycetaceae</taxon>
        <taxon>Streptomyces</taxon>
        <taxon>Streptomyces violaceusniger group</taxon>
    </lineage>
</organism>
<keyword evidence="3" id="KW-1185">Reference proteome</keyword>
<name>A0ABQ3TTX6_STRHY</name>
<accession>A0ABQ3TTX6</accession>
<dbReference type="Pfam" id="PF01425">
    <property type="entry name" value="Amidase"/>
    <property type="match status" value="1"/>
</dbReference>